<dbReference type="EMBL" id="JANPWB010000004">
    <property type="protein sequence ID" value="KAJ1192300.1"/>
    <property type="molecule type" value="Genomic_DNA"/>
</dbReference>
<proteinExistence type="predicted"/>
<evidence type="ECO:0000256" key="1">
    <source>
        <dbReference type="SAM" id="MobiDB-lite"/>
    </source>
</evidence>
<evidence type="ECO:0000313" key="2">
    <source>
        <dbReference type="EMBL" id="KAJ1192300.1"/>
    </source>
</evidence>
<feature type="compositionally biased region" description="Low complexity" evidence="1">
    <location>
        <begin position="61"/>
        <end position="75"/>
    </location>
</feature>
<organism evidence="2 3">
    <name type="scientific">Pleurodeles waltl</name>
    <name type="common">Iberian ribbed newt</name>
    <dbReference type="NCBI Taxonomy" id="8319"/>
    <lineage>
        <taxon>Eukaryota</taxon>
        <taxon>Metazoa</taxon>
        <taxon>Chordata</taxon>
        <taxon>Craniata</taxon>
        <taxon>Vertebrata</taxon>
        <taxon>Euteleostomi</taxon>
        <taxon>Amphibia</taxon>
        <taxon>Batrachia</taxon>
        <taxon>Caudata</taxon>
        <taxon>Salamandroidea</taxon>
        <taxon>Salamandridae</taxon>
        <taxon>Pleurodelinae</taxon>
        <taxon>Pleurodeles</taxon>
    </lineage>
</organism>
<feature type="region of interest" description="Disordered" evidence="1">
    <location>
        <begin position="1"/>
        <end position="156"/>
    </location>
</feature>
<dbReference type="Proteomes" id="UP001066276">
    <property type="component" value="Chromosome 2_2"/>
</dbReference>
<feature type="compositionally biased region" description="Low complexity" evidence="1">
    <location>
        <begin position="95"/>
        <end position="112"/>
    </location>
</feature>
<evidence type="ECO:0000313" key="3">
    <source>
        <dbReference type="Proteomes" id="UP001066276"/>
    </source>
</evidence>
<reference evidence="2" key="1">
    <citation type="journal article" date="2022" name="bioRxiv">
        <title>Sequencing and chromosome-scale assembly of the giantPleurodeles waltlgenome.</title>
        <authorList>
            <person name="Brown T."/>
            <person name="Elewa A."/>
            <person name="Iarovenko S."/>
            <person name="Subramanian E."/>
            <person name="Araus A.J."/>
            <person name="Petzold A."/>
            <person name="Susuki M."/>
            <person name="Suzuki K.-i.T."/>
            <person name="Hayashi T."/>
            <person name="Toyoda A."/>
            <person name="Oliveira C."/>
            <person name="Osipova E."/>
            <person name="Leigh N.D."/>
            <person name="Simon A."/>
            <person name="Yun M.H."/>
        </authorList>
    </citation>
    <scope>NUCLEOTIDE SEQUENCE</scope>
    <source>
        <strain evidence="2">20211129_DDA</strain>
        <tissue evidence="2">Liver</tissue>
    </source>
</reference>
<protein>
    <submittedName>
        <fullName evidence="2">Uncharacterized protein</fullName>
    </submittedName>
</protein>
<comment type="caution">
    <text evidence="2">The sequence shown here is derived from an EMBL/GenBank/DDBJ whole genome shotgun (WGS) entry which is preliminary data.</text>
</comment>
<dbReference type="AlphaFoldDB" id="A0AAV7UVU3"/>
<sequence>MGRFGRTEPNTSATQSTGPVITTPTRGGKGSRPHVLKVKEPAPGSLRGKEPAPAARKTKEPAPAGKKGKEPAPAARKSIEPAPAGRKTKWPGAGTVTEPQPPTVVVQPSEVPGDGQEPPPSSITTSTEQPSEVAGDGQEAPPTSSTTTSTEQPSEVCNPASIDCCAACPMQLQWV</sequence>
<gene>
    <name evidence="2" type="ORF">NDU88_001611</name>
</gene>
<feature type="compositionally biased region" description="Polar residues" evidence="1">
    <location>
        <begin position="8"/>
        <end position="25"/>
    </location>
</feature>
<accession>A0AAV7UVU3</accession>
<name>A0AAV7UVU3_PLEWA</name>
<keyword evidence="3" id="KW-1185">Reference proteome</keyword>